<organism evidence="7 8">
    <name type="scientific">Corchorus capsularis</name>
    <name type="common">Jute</name>
    <dbReference type="NCBI Taxonomy" id="210143"/>
    <lineage>
        <taxon>Eukaryota</taxon>
        <taxon>Viridiplantae</taxon>
        <taxon>Streptophyta</taxon>
        <taxon>Embryophyta</taxon>
        <taxon>Tracheophyta</taxon>
        <taxon>Spermatophyta</taxon>
        <taxon>Magnoliopsida</taxon>
        <taxon>eudicotyledons</taxon>
        <taxon>Gunneridae</taxon>
        <taxon>Pentapetalae</taxon>
        <taxon>rosids</taxon>
        <taxon>malvids</taxon>
        <taxon>Malvales</taxon>
        <taxon>Malvaceae</taxon>
        <taxon>Grewioideae</taxon>
        <taxon>Apeibeae</taxon>
        <taxon>Corchorus</taxon>
    </lineage>
</organism>
<dbReference type="PANTHER" id="PTHR11709:SF394">
    <property type="entry name" value="FI03373P-RELATED"/>
    <property type="match status" value="1"/>
</dbReference>
<dbReference type="Gene3D" id="2.60.40.420">
    <property type="entry name" value="Cupredoxins - blue copper proteins"/>
    <property type="match status" value="1"/>
</dbReference>
<keyword evidence="3" id="KW-0560">Oxidoreductase</keyword>
<proteinExistence type="inferred from homology"/>
<keyword evidence="8" id="KW-1185">Reference proteome</keyword>
<evidence type="ECO:0000256" key="3">
    <source>
        <dbReference type="ARBA" id="ARBA00023002"/>
    </source>
</evidence>
<evidence type="ECO:0000313" key="8">
    <source>
        <dbReference type="Proteomes" id="UP000188268"/>
    </source>
</evidence>
<dbReference type="OrthoDB" id="2121828at2759"/>
<dbReference type="Proteomes" id="UP000188268">
    <property type="component" value="Unassembled WGS sequence"/>
</dbReference>
<dbReference type="STRING" id="210143.A0A1R3HL00"/>
<keyword evidence="4" id="KW-0186">Copper</keyword>
<evidence type="ECO:0000256" key="5">
    <source>
        <dbReference type="SAM" id="SignalP"/>
    </source>
</evidence>
<keyword evidence="2" id="KW-0479">Metal-binding</keyword>
<name>A0A1R3HL00_COCAP</name>
<dbReference type="InterPro" id="IPR011707">
    <property type="entry name" value="Cu-oxidase-like_N"/>
</dbReference>
<dbReference type="PANTHER" id="PTHR11709">
    <property type="entry name" value="MULTI-COPPER OXIDASE"/>
    <property type="match status" value="1"/>
</dbReference>
<accession>A0A1R3HL00</accession>
<dbReference type="InterPro" id="IPR008972">
    <property type="entry name" value="Cupredoxin"/>
</dbReference>
<dbReference type="Pfam" id="PF07732">
    <property type="entry name" value="Cu-oxidase_3"/>
    <property type="match status" value="1"/>
</dbReference>
<dbReference type="EMBL" id="AWWV01011749">
    <property type="protein sequence ID" value="OMO70931.1"/>
    <property type="molecule type" value="Genomic_DNA"/>
</dbReference>
<dbReference type="SUPFAM" id="SSF49503">
    <property type="entry name" value="Cupredoxins"/>
    <property type="match status" value="1"/>
</dbReference>
<evidence type="ECO:0000313" key="7">
    <source>
        <dbReference type="EMBL" id="OMO70931.1"/>
    </source>
</evidence>
<evidence type="ECO:0000256" key="1">
    <source>
        <dbReference type="ARBA" id="ARBA00010609"/>
    </source>
</evidence>
<sequence>MAGIKNTGSILITIFLFALVLSPMIPCDATRPIDHPARTSTKAFPGPTIRAKAGDTIVVELTNRLHTEGVVIHWHGIRQIGTPWADGTASISQCAINPGESFEYRFKVDRLHFSDQKMSPIFNSSATRSTYLKAPQI</sequence>
<evidence type="ECO:0000259" key="6">
    <source>
        <dbReference type="Pfam" id="PF07732"/>
    </source>
</evidence>
<keyword evidence="5" id="KW-0732">Signal</keyword>
<dbReference type="GO" id="GO:0005507">
    <property type="term" value="F:copper ion binding"/>
    <property type="evidence" value="ECO:0007669"/>
    <property type="project" value="InterPro"/>
</dbReference>
<dbReference type="Gramene" id="OMO70931">
    <property type="protein sequence ID" value="OMO70931"/>
    <property type="gene ID" value="CCACVL1_18576"/>
</dbReference>
<dbReference type="AlphaFoldDB" id="A0A1R3HL00"/>
<comment type="caution">
    <text evidence="7">The sequence shown here is derived from an EMBL/GenBank/DDBJ whole genome shotgun (WGS) entry which is preliminary data.</text>
</comment>
<dbReference type="InterPro" id="IPR045087">
    <property type="entry name" value="Cu-oxidase_fam"/>
</dbReference>
<dbReference type="GO" id="GO:0016491">
    <property type="term" value="F:oxidoreductase activity"/>
    <property type="evidence" value="ECO:0007669"/>
    <property type="project" value="UniProtKB-KW"/>
</dbReference>
<protein>
    <submittedName>
        <fullName evidence="7">Cupredoxin</fullName>
    </submittedName>
</protein>
<evidence type="ECO:0000256" key="4">
    <source>
        <dbReference type="ARBA" id="ARBA00023008"/>
    </source>
</evidence>
<evidence type="ECO:0000256" key="2">
    <source>
        <dbReference type="ARBA" id="ARBA00022723"/>
    </source>
</evidence>
<feature type="signal peptide" evidence="5">
    <location>
        <begin position="1"/>
        <end position="29"/>
    </location>
</feature>
<feature type="chain" id="PRO_5012819803" evidence="5">
    <location>
        <begin position="30"/>
        <end position="137"/>
    </location>
</feature>
<gene>
    <name evidence="7" type="ORF">CCACVL1_18576</name>
</gene>
<feature type="domain" description="Plastocyanin-like" evidence="6">
    <location>
        <begin position="41"/>
        <end position="110"/>
    </location>
</feature>
<comment type="similarity">
    <text evidence="1">Belongs to the multicopper oxidase family.</text>
</comment>
<dbReference type="GO" id="GO:0009506">
    <property type="term" value="C:plasmodesma"/>
    <property type="evidence" value="ECO:0007669"/>
    <property type="project" value="TreeGrafter"/>
</dbReference>
<reference evidence="7 8" key="1">
    <citation type="submission" date="2013-09" db="EMBL/GenBank/DDBJ databases">
        <title>Corchorus capsularis genome sequencing.</title>
        <authorList>
            <person name="Alam M."/>
            <person name="Haque M.S."/>
            <person name="Islam M.S."/>
            <person name="Emdad E.M."/>
            <person name="Islam M.M."/>
            <person name="Ahmed B."/>
            <person name="Halim A."/>
            <person name="Hossen Q.M.M."/>
            <person name="Hossain M.Z."/>
            <person name="Ahmed R."/>
            <person name="Khan M.M."/>
            <person name="Islam R."/>
            <person name="Rashid M.M."/>
            <person name="Khan S.A."/>
            <person name="Rahman M.S."/>
            <person name="Alam M."/>
        </authorList>
    </citation>
    <scope>NUCLEOTIDE SEQUENCE [LARGE SCALE GENOMIC DNA]</scope>
    <source>
        <strain evidence="8">cv. CVL-1</strain>
        <tissue evidence="7">Whole seedling</tissue>
    </source>
</reference>